<keyword evidence="2" id="KW-1185">Reference proteome</keyword>
<gene>
    <name evidence="1" type="ORF">MsAm2_15070</name>
</gene>
<evidence type="ECO:0000313" key="1">
    <source>
        <dbReference type="EMBL" id="WNY27701.1"/>
    </source>
</evidence>
<organism evidence="1 2">
    <name type="scientific">Methanolapillus ohkumae</name>
    <dbReference type="NCBI Taxonomy" id="3028298"/>
    <lineage>
        <taxon>Archaea</taxon>
        <taxon>Methanobacteriati</taxon>
        <taxon>Methanobacteriota</taxon>
        <taxon>Stenosarchaea group</taxon>
        <taxon>Methanomicrobia</taxon>
        <taxon>Methanosarcinales</taxon>
        <taxon>Methanosarcinaceae</taxon>
        <taxon>Methanolapillus</taxon>
    </lineage>
</organism>
<dbReference type="GeneID" id="89228930"/>
<evidence type="ECO:0000313" key="2">
    <source>
        <dbReference type="Proteomes" id="UP001304970"/>
    </source>
</evidence>
<dbReference type="Proteomes" id="UP001304970">
    <property type="component" value="Chromosome"/>
</dbReference>
<dbReference type="AlphaFoldDB" id="A0AA96V8B7"/>
<name>A0AA96V8B7_9EURY</name>
<protein>
    <submittedName>
        <fullName evidence="1">Uncharacterized protein</fullName>
    </submittedName>
</protein>
<reference evidence="1 2" key="1">
    <citation type="submission" date="2023-07" db="EMBL/GenBank/DDBJ databases">
        <title>Closed genome sequence of Methanosarcinaceae archaeon Am2.</title>
        <authorList>
            <person name="Poehlein A."/>
            <person name="Protasov E."/>
            <person name="Platt K."/>
            <person name="Reeh H."/>
            <person name="Daniel R."/>
            <person name="Brune A."/>
        </authorList>
    </citation>
    <scope>NUCLEOTIDE SEQUENCE [LARGE SCALE GENOMIC DNA]</scope>
    <source>
        <strain evidence="1 2">Am2</strain>
    </source>
</reference>
<proteinExistence type="predicted"/>
<dbReference type="RefSeq" id="WP_338097660.1">
    <property type="nucleotide sequence ID" value="NZ_CP131061.1"/>
</dbReference>
<dbReference type="EMBL" id="CP131061">
    <property type="protein sequence ID" value="WNY27701.1"/>
    <property type="molecule type" value="Genomic_DNA"/>
</dbReference>
<accession>A0AA96V8B7</accession>
<sequence length="142" mass="16157">MAEENQKIATKKIYDLSVQYSDAETLSNEDTEEMEKIVNQFLNLYEIQVNDLNISNTKIKANDTNLILFGEITYNTINDSKSIPQKAEMYSNIDISNNSYHLVTNKEDVCYEILSTKIQNNGSNNTYELVTISSINGVNAKR</sequence>